<dbReference type="InterPro" id="IPR005467">
    <property type="entry name" value="His_kinase_dom"/>
</dbReference>
<evidence type="ECO:0000256" key="2">
    <source>
        <dbReference type="ARBA" id="ARBA00004236"/>
    </source>
</evidence>
<keyword evidence="5" id="KW-0418">Kinase</keyword>
<dbReference type="SUPFAM" id="SSF55781">
    <property type="entry name" value="GAF domain-like"/>
    <property type="match status" value="1"/>
</dbReference>
<feature type="modified residue" description="Phosphohistidine" evidence="7">
    <location>
        <position position="1010"/>
    </location>
</feature>
<evidence type="ECO:0000259" key="9">
    <source>
        <dbReference type="PROSITE" id="PS50109"/>
    </source>
</evidence>
<feature type="modified residue" description="4-aspartylphosphate" evidence="8">
    <location>
        <position position="859"/>
    </location>
</feature>
<dbReference type="InterPro" id="IPR011006">
    <property type="entry name" value="CheY-like_superfamily"/>
</dbReference>
<dbReference type="InterPro" id="IPR000700">
    <property type="entry name" value="PAS-assoc_C"/>
</dbReference>
<dbReference type="InterPro" id="IPR036641">
    <property type="entry name" value="HPT_dom_sf"/>
</dbReference>
<comment type="catalytic activity">
    <reaction evidence="1">
        <text>ATP + protein L-histidine = ADP + protein N-phospho-L-histidine.</text>
        <dbReference type="EC" id="2.7.13.3"/>
    </reaction>
</comment>
<dbReference type="InterPro" id="IPR013655">
    <property type="entry name" value="PAS_fold_3"/>
</dbReference>
<evidence type="ECO:0000259" key="10">
    <source>
        <dbReference type="PROSITE" id="PS50110"/>
    </source>
</evidence>
<feature type="modified residue" description="4-aspartylphosphate" evidence="8">
    <location>
        <position position="722"/>
    </location>
</feature>
<dbReference type="InterPro" id="IPR036097">
    <property type="entry name" value="HisK_dim/P_sf"/>
</dbReference>
<keyword evidence="4 8" id="KW-0597">Phosphoprotein</keyword>
<dbReference type="SMART" id="SM00091">
    <property type="entry name" value="PAS"/>
    <property type="match status" value="2"/>
</dbReference>
<feature type="domain" description="Response regulatory" evidence="10">
    <location>
        <begin position="810"/>
        <end position="927"/>
    </location>
</feature>
<reference evidence="14 15" key="1">
    <citation type="submission" date="2021-09" db="EMBL/GenBank/DDBJ databases">
        <title>Whole genome sequence of Nocardioides sp. GBK3QG-3.</title>
        <authorList>
            <person name="Tuo L."/>
        </authorList>
    </citation>
    <scope>NUCLEOTIDE SEQUENCE [LARGE SCALE GENOMIC DNA]</scope>
    <source>
        <strain evidence="14 15">GBK3QG-3</strain>
    </source>
</reference>
<dbReference type="CDD" id="cd00130">
    <property type="entry name" value="PAS"/>
    <property type="match status" value="2"/>
</dbReference>
<evidence type="ECO:0000256" key="8">
    <source>
        <dbReference type="PROSITE-ProRule" id="PRU00169"/>
    </source>
</evidence>
<comment type="subcellular location">
    <subcellularLocation>
        <location evidence="2">Cell membrane</location>
    </subcellularLocation>
</comment>
<evidence type="ECO:0000259" key="11">
    <source>
        <dbReference type="PROSITE" id="PS50112"/>
    </source>
</evidence>
<protein>
    <recommendedName>
        <fullName evidence="3">histidine kinase</fullName>
        <ecNumber evidence="3">2.7.13.3</ecNumber>
    </recommendedName>
</protein>
<dbReference type="InterPro" id="IPR035965">
    <property type="entry name" value="PAS-like_dom_sf"/>
</dbReference>
<dbReference type="SUPFAM" id="SSF55785">
    <property type="entry name" value="PYP-like sensor domain (PAS domain)"/>
    <property type="match status" value="2"/>
</dbReference>
<dbReference type="InterPro" id="IPR013767">
    <property type="entry name" value="PAS_fold"/>
</dbReference>
<dbReference type="Gene3D" id="2.10.70.100">
    <property type="match status" value="1"/>
</dbReference>
<dbReference type="InterPro" id="IPR004358">
    <property type="entry name" value="Sig_transdc_His_kin-like_C"/>
</dbReference>
<evidence type="ECO:0000256" key="7">
    <source>
        <dbReference type="PROSITE-ProRule" id="PRU00110"/>
    </source>
</evidence>
<dbReference type="Gene3D" id="3.30.565.10">
    <property type="entry name" value="Histidine kinase-like ATPase, C-terminal domain"/>
    <property type="match status" value="1"/>
</dbReference>
<keyword evidence="15" id="KW-1185">Reference proteome</keyword>
<dbReference type="SUPFAM" id="SSF47226">
    <property type="entry name" value="Histidine-containing phosphotransfer domain, HPT domain"/>
    <property type="match status" value="1"/>
</dbReference>
<accession>A0ABS7UIY3</accession>
<dbReference type="Gene3D" id="3.30.450.20">
    <property type="entry name" value="PAS domain"/>
    <property type="match status" value="2"/>
</dbReference>
<dbReference type="NCBIfam" id="TIGR00229">
    <property type="entry name" value="sensory_box"/>
    <property type="match status" value="1"/>
</dbReference>
<dbReference type="InterPro" id="IPR001789">
    <property type="entry name" value="Sig_transdc_resp-reg_receiver"/>
</dbReference>
<gene>
    <name evidence="14" type="ORF">K8U61_22715</name>
</gene>
<dbReference type="Proteomes" id="UP000780875">
    <property type="component" value="Unassembled WGS sequence"/>
</dbReference>
<dbReference type="Pfam" id="PF00072">
    <property type="entry name" value="Response_reg"/>
    <property type="match status" value="2"/>
</dbReference>
<evidence type="ECO:0000256" key="5">
    <source>
        <dbReference type="ARBA" id="ARBA00022777"/>
    </source>
</evidence>
<dbReference type="SMART" id="SM00388">
    <property type="entry name" value="HisKA"/>
    <property type="match status" value="1"/>
</dbReference>
<dbReference type="InterPro" id="IPR001610">
    <property type="entry name" value="PAC"/>
</dbReference>
<dbReference type="InterPro" id="IPR008207">
    <property type="entry name" value="Sig_transdc_His_kin_Hpt_dom"/>
</dbReference>
<dbReference type="InterPro" id="IPR036890">
    <property type="entry name" value="HATPase_C_sf"/>
</dbReference>
<dbReference type="SUPFAM" id="SSF47384">
    <property type="entry name" value="Homodimeric domain of signal transducing histidine kinase"/>
    <property type="match status" value="1"/>
</dbReference>
<dbReference type="SMART" id="SM00086">
    <property type="entry name" value="PAC"/>
    <property type="match status" value="2"/>
</dbReference>
<organism evidence="14 15">
    <name type="scientific">Nocardioides mangrovi</name>
    <dbReference type="NCBI Taxonomy" id="2874580"/>
    <lineage>
        <taxon>Bacteria</taxon>
        <taxon>Bacillati</taxon>
        <taxon>Actinomycetota</taxon>
        <taxon>Actinomycetes</taxon>
        <taxon>Propionibacteriales</taxon>
        <taxon>Nocardioidaceae</taxon>
        <taxon>Nocardioides</taxon>
    </lineage>
</organism>
<dbReference type="EMBL" id="JAIQZJ010000021">
    <property type="protein sequence ID" value="MBZ5740996.1"/>
    <property type="molecule type" value="Genomic_DNA"/>
</dbReference>
<dbReference type="Gene3D" id="1.10.287.130">
    <property type="match status" value="1"/>
</dbReference>
<dbReference type="InterPro" id="IPR000014">
    <property type="entry name" value="PAS"/>
</dbReference>
<dbReference type="Gene3D" id="1.20.120.160">
    <property type="entry name" value="HPT domain"/>
    <property type="match status" value="1"/>
</dbReference>
<dbReference type="PROSITE" id="PS50109">
    <property type="entry name" value="HIS_KIN"/>
    <property type="match status" value="1"/>
</dbReference>
<feature type="domain" description="PAC" evidence="12">
    <location>
        <begin position="77"/>
        <end position="129"/>
    </location>
</feature>
<dbReference type="Pfam" id="PF00989">
    <property type="entry name" value="PAS"/>
    <property type="match status" value="1"/>
</dbReference>
<dbReference type="PROSITE" id="PS50112">
    <property type="entry name" value="PAS"/>
    <property type="match status" value="1"/>
</dbReference>
<feature type="domain" description="PAC" evidence="12">
    <location>
        <begin position="201"/>
        <end position="256"/>
    </location>
</feature>
<evidence type="ECO:0000259" key="13">
    <source>
        <dbReference type="PROSITE" id="PS50894"/>
    </source>
</evidence>
<proteinExistence type="predicted"/>
<dbReference type="SMART" id="SM00448">
    <property type="entry name" value="REC"/>
    <property type="match status" value="2"/>
</dbReference>
<dbReference type="CDD" id="cd17546">
    <property type="entry name" value="REC_hyHK_CKI1_RcsC-like"/>
    <property type="match status" value="1"/>
</dbReference>
<dbReference type="CDD" id="cd00082">
    <property type="entry name" value="HisKA"/>
    <property type="match status" value="1"/>
</dbReference>
<dbReference type="PANTHER" id="PTHR45339:SF5">
    <property type="entry name" value="HISTIDINE KINASE"/>
    <property type="match status" value="1"/>
</dbReference>
<dbReference type="SMART" id="SM00387">
    <property type="entry name" value="HATPase_c"/>
    <property type="match status" value="1"/>
</dbReference>
<feature type="domain" description="Histidine kinase" evidence="9">
    <location>
        <begin position="426"/>
        <end position="647"/>
    </location>
</feature>
<dbReference type="SUPFAM" id="SSF55874">
    <property type="entry name" value="ATPase domain of HSP90 chaperone/DNA topoisomerase II/histidine kinase"/>
    <property type="match status" value="1"/>
</dbReference>
<dbReference type="InterPro" id="IPR003661">
    <property type="entry name" value="HisK_dim/P_dom"/>
</dbReference>
<evidence type="ECO:0000313" key="15">
    <source>
        <dbReference type="Proteomes" id="UP000780875"/>
    </source>
</evidence>
<dbReference type="CDD" id="cd00156">
    <property type="entry name" value="REC"/>
    <property type="match status" value="1"/>
</dbReference>
<dbReference type="SUPFAM" id="SSF52172">
    <property type="entry name" value="CheY-like"/>
    <property type="match status" value="2"/>
</dbReference>
<evidence type="ECO:0000313" key="14">
    <source>
        <dbReference type="EMBL" id="MBZ5740996.1"/>
    </source>
</evidence>
<dbReference type="PROSITE" id="PS50894">
    <property type="entry name" value="HPT"/>
    <property type="match status" value="1"/>
</dbReference>
<dbReference type="Pfam" id="PF00512">
    <property type="entry name" value="HisKA"/>
    <property type="match status" value="1"/>
</dbReference>
<dbReference type="Pfam" id="PF01627">
    <property type="entry name" value="Hpt"/>
    <property type="match status" value="1"/>
</dbReference>
<dbReference type="PANTHER" id="PTHR45339">
    <property type="entry name" value="HYBRID SIGNAL TRANSDUCTION HISTIDINE KINASE J"/>
    <property type="match status" value="1"/>
</dbReference>
<keyword evidence="5" id="KW-0808">Transferase</keyword>
<dbReference type="PROSITE" id="PS50110">
    <property type="entry name" value="RESPONSE_REGULATORY"/>
    <property type="match status" value="2"/>
</dbReference>
<sequence length="1074" mass="116070">MELAALYRDIVERSPDAIWVCDLEGRTLYANPAMLRLYGVDEAEMARTTVFDSLDEPGRQQFREHLEVLKSEGANGEDVDVLFWRKDGTSLWVIISERELRGPDGEMAGFVHRISDYSGRRRALDDLTESRRRLAEAHRLARLGSWEWDVVTDEITASEELCALYGLDPTAFPVTYDDFLGIVHEEDRAAVDAAVQEARDEPREFRFLCRISSGDTWVWTRGRGESVAGADGQVVAMSGTHQDVTETKLADLALEDQVRQNTLMQTVAVAANEARSLREVLSQAQHLVLLHDDWSRGRAFVPDESGERVVPLYVNEGDDEADLATPEHTAMELDLANRAFRERASRWDEERLTIAFPVSYDEEVVAVVTITSDPPLYRHDMIQSMVEQVAVQLGRVAERERHERELADARDGAMEASRQKSEFLATMSHEIRTPLNGVIGFNDLLMRSDLSADQARLASGVQVASRALLAIINDVLDFSKIEAGMLELERLDFEVRPVFDQVASMLAEAARAKGLELIVSCHPDVPEVLSGDPTRLAQVLANLGSNAVKFTESGEVFIRATATPAADGGTVLEVSVTDTGVGVDPEHVATLFDAFTQADASTTRRFGGTGLGLAISREIVQVLGGEIGLRPNPGGGSVFWFTATFAEPAGPGVDPDDEHGRAWLADRRVLIVDDNDHNRLILEEQLARWRIRTLSAVSADEAERLLAAAVAAGDPVEGVLLDMSMPGRDGLDLARALRRAPSYAGLTLLMLTSATTPTPAELEDAGIAACLSKPALAGEIRTALLAHLAGVGPRGEEEAVPADGPTTSRRVLVVEDNPVNQLVAVGLLEAMGYTATTADDGEAALAVLATSAFDAVLMDVQMPRMDGYAATRAIRAGESDGQRLPVIAMTAAAVEGERDRCLAAGMDDFLTKPVDSAALSAVLDRWTSHGDTPVRRTLPRVSAPREEQSSGDLGILALDRLDELRDLDPGNTAYLDRAIGNFVTNTPGTLEQIRTAADEGDAPLLKQVSHKLAGGALNLGVTAAGRAAQQIELVADTGTTDGVTDLLDELEEQLAVGRSALLAYQAQYSSGAAS</sequence>
<dbReference type="Gene3D" id="3.40.50.2300">
    <property type="match status" value="2"/>
</dbReference>
<dbReference type="InterPro" id="IPR003594">
    <property type="entry name" value="HATPase_dom"/>
</dbReference>
<evidence type="ECO:0000259" key="12">
    <source>
        <dbReference type="PROSITE" id="PS50113"/>
    </source>
</evidence>
<dbReference type="Pfam" id="PF08447">
    <property type="entry name" value="PAS_3"/>
    <property type="match status" value="1"/>
</dbReference>
<evidence type="ECO:0000256" key="3">
    <source>
        <dbReference type="ARBA" id="ARBA00012438"/>
    </source>
</evidence>
<dbReference type="CDD" id="cd16922">
    <property type="entry name" value="HATPase_EvgS-ArcB-TorS-like"/>
    <property type="match status" value="1"/>
</dbReference>
<dbReference type="Pfam" id="PF02518">
    <property type="entry name" value="HATPase_c"/>
    <property type="match status" value="1"/>
</dbReference>
<name>A0ABS7UIY3_9ACTN</name>
<feature type="domain" description="Response regulatory" evidence="10">
    <location>
        <begin position="668"/>
        <end position="788"/>
    </location>
</feature>
<keyword evidence="6" id="KW-0902">Two-component regulatory system</keyword>
<comment type="caution">
    <text evidence="14">The sequence shown here is derived from an EMBL/GenBank/DDBJ whole genome shotgun (WGS) entry which is preliminary data.</text>
</comment>
<feature type="domain" description="HPt" evidence="13">
    <location>
        <begin position="971"/>
        <end position="1064"/>
    </location>
</feature>
<evidence type="ECO:0000256" key="6">
    <source>
        <dbReference type="ARBA" id="ARBA00023012"/>
    </source>
</evidence>
<dbReference type="RefSeq" id="WP_224125297.1">
    <property type="nucleotide sequence ID" value="NZ_JAIQZJ010000021.1"/>
</dbReference>
<dbReference type="EC" id="2.7.13.3" evidence="3"/>
<dbReference type="PROSITE" id="PS50113">
    <property type="entry name" value="PAC"/>
    <property type="match status" value="2"/>
</dbReference>
<evidence type="ECO:0000256" key="4">
    <source>
        <dbReference type="ARBA" id="ARBA00022553"/>
    </source>
</evidence>
<feature type="domain" description="PAS" evidence="11">
    <location>
        <begin position="3"/>
        <end position="73"/>
    </location>
</feature>
<evidence type="ECO:0000256" key="1">
    <source>
        <dbReference type="ARBA" id="ARBA00000085"/>
    </source>
</evidence>
<dbReference type="PRINTS" id="PR00344">
    <property type="entry name" value="BCTRLSENSOR"/>
</dbReference>